<sequence>MCDYKGKYPKGYDCRKSFKLNDMPPTSNSNIIYKATLVASVGGLLFGYDTAVISGAIGFMKIYYQLSDVMTGWVASCALLGCIVGAMYSGKLSDYVGRKKVLMLSGFLFTISSVGTAIAPNLWIFVLFRIIGGMGIGIASMLSPMYISEMAPAGIRGRLISIFQLGIVSGILIIYFVNAYIAGIHNESWNISTGWRWMFGSGIIPSVTFVLLLLTVPESPRWLAGQRRNTEALEILSQINGKAIARQELESINESLKDETPFSFSDVREPKVKRALGIGILLAVFSQITGINAIMYYAPEIFKATGVGSDSAFIQTILVGIINVIFTFVAIRYVDQWGRKKLLLLGISGMSICLFIVGLAFYSQQQGYLVLIAILGYIASFAMSLGPLTFVVIAEIFPTKARATAMSVATFFLWAAVFLVSQTFPVLIGSIGNAYTFWLYMLVAVIAFLFIWKRIPETKGKTLEEIENTWQENKN</sequence>
<dbReference type="InterPro" id="IPR005828">
    <property type="entry name" value="MFS_sugar_transport-like"/>
</dbReference>
<dbReference type="InterPro" id="IPR003663">
    <property type="entry name" value="Sugar/inositol_transpt"/>
</dbReference>
<dbReference type="PANTHER" id="PTHR48020">
    <property type="entry name" value="PROTON MYO-INOSITOL COTRANSPORTER"/>
    <property type="match status" value="1"/>
</dbReference>
<dbReference type="InterPro" id="IPR005829">
    <property type="entry name" value="Sugar_transporter_CS"/>
</dbReference>
<feature type="transmembrane region" description="Helical" evidence="9">
    <location>
        <begin position="126"/>
        <end position="147"/>
    </location>
</feature>
<feature type="transmembrane region" description="Helical" evidence="9">
    <location>
        <begin position="37"/>
        <end position="64"/>
    </location>
</feature>
<feature type="transmembrane region" description="Helical" evidence="9">
    <location>
        <begin position="368"/>
        <end position="393"/>
    </location>
</feature>
<keyword evidence="7 9" id="KW-0472">Membrane</keyword>
<feature type="transmembrane region" description="Helical" evidence="9">
    <location>
        <begin position="70"/>
        <end position="89"/>
    </location>
</feature>
<evidence type="ECO:0000256" key="9">
    <source>
        <dbReference type="SAM" id="Phobius"/>
    </source>
</evidence>
<dbReference type="InterPro" id="IPR050814">
    <property type="entry name" value="Myo-inositol_Transporter"/>
</dbReference>
<evidence type="ECO:0000313" key="11">
    <source>
        <dbReference type="EMBL" id="REC78277.1"/>
    </source>
</evidence>
<evidence type="ECO:0000256" key="3">
    <source>
        <dbReference type="ARBA" id="ARBA00022448"/>
    </source>
</evidence>
<feature type="transmembrane region" description="Helical" evidence="9">
    <location>
        <begin position="343"/>
        <end position="362"/>
    </location>
</feature>
<proteinExistence type="inferred from homology"/>
<accession>A0ABX9IR94</accession>
<evidence type="ECO:0000256" key="8">
    <source>
        <dbReference type="RuleBase" id="RU003346"/>
    </source>
</evidence>
<feature type="transmembrane region" description="Helical" evidence="9">
    <location>
        <begin position="101"/>
        <end position="120"/>
    </location>
</feature>
<keyword evidence="6 9" id="KW-1133">Transmembrane helix</keyword>
<comment type="similarity">
    <text evidence="2 8">Belongs to the major facilitator superfamily. Sugar transporter (TC 2.A.1.1) family.</text>
</comment>
<protein>
    <submittedName>
        <fullName evidence="11">Arabinose-proton symporter</fullName>
    </submittedName>
</protein>
<comment type="subcellular location">
    <subcellularLocation>
        <location evidence="1">Cell membrane</location>
        <topology evidence="1">Multi-pass membrane protein</topology>
    </subcellularLocation>
</comment>
<feature type="transmembrane region" description="Helical" evidence="9">
    <location>
        <begin position="159"/>
        <end position="177"/>
    </location>
</feature>
<dbReference type="PANTHER" id="PTHR48020:SF12">
    <property type="entry name" value="PROTON MYO-INOSITOL COTRANSPORTER"/>
    <property type="match status" value="1"/>
</dbReference>
<dbReference type="CDD" id="cd17359">
    <property type="entry name" value="MFS_XylE_like"/>
    <property type="match status" value="1"/>
</dbReference>
<keyword evidence="4" id="KW-1003">Cell membrane</keyword>
<dbReference type="PROSITE" id="PS50850">
    <property type="entry name" value="MFS"/>
    <property type="match status" value="1"/>
</dbReference>
<evidence type="ECO:0000313" key="12">
    <source>
        <dbReference type="Proteomes" id="UP000256491"/>
    </source>
</evidence>
<dbReference type="InterPro" id="IPR020846">
    <property type="entry name" value="MFS_dom"/>
</dbReference>
<dbReference type="EMBL" id="QNUF01000002">
    <property type="protein sequence ID" value="REC78277.1"/>
    <property type="molecule type" value="Genomic_DNA"/>
</dbReference>
<dbReference type="SUPFAM" id="SSF103473">
    <property type="entry name" value="MFS general substrate transporter"/>
    <property type="match status" value="1"/>
</dbReference>
<dbReference type="PROSITE" id="PS00216">
    <property type="entry name" value="SUGAR_TRANSPORT_1"/>
    <property type="match status" value="2"/>
</dbReference>
<dbReference type="Proteomes" id="UP000256491">
    <property type="component" value="Unassembled WGS sequence"/>
</dbReference>
<dbReference type="Pfam" id="PF00083">
    <property type="entry name" value="Sugar_tr"/>
    <property type="match status" value="1"/>
</dbReference>
<dbReference type="InterPro" id="IPR036259">
    <property type="entry name" value="MFS_trans_sf"/>
</dbReference>
<gene>
    <name evidence="11" type="ORF">DRF57_02255</name>
</gene>
<evidence type="ECO:0000256" key="5">
    <source>
        <dbReference type="ARBA" id="ARBA00022692"/>
    </source>
</evidence>
<evidence type="ECO:0000256" key="1">
    <source>
        <dbReference type="ARBA" id="ARBA00004651"/>
    </source>
</evidence>
<evidence type="ECO:0000256" key="7">
    <source>
        <dbReference type="ARBA" id="ARBA00023136"/>
    </source>
</evidence>
<organism evidence="11 12">
    <name type="scientific">Chryseobacterium rhizosphaerae</name>
    <dbReference type="NCBI Taxonomy" id="395937"/>
    <lineage>
        <taxon>Bacteria</taxon>
        <taxon>Pseudomonadati</taxon>
        <taxon>Bacteroidota</taxon>
        <taxon>Flavobacteriia</taxon>
        <taxon>Flavobacteriales</taxon>
        <taxon>Weeksellaceae</taxon>
        <taxon>Chryseobacterium group</taxon>
        <taxon>Chryseobacterium</taxon>
    </lineage>
</organism>
<reference evidence="11 12" key="1">
    <citation type="journal article" date="2010" name="Syst. Appl. Microbiol.">
        <title>Four new species of Chryseobacterium from the rhizosphere of coastal sand dune plants, Chryseobacterium elymi sp. nov., Chryseobacterium hagamense sp. nov., Chryseobacterium lathyri sp. nov. and Chryseobacterium rhizosphaerae sp. nov.</title>
        <authorList>
            <person name="Cho S.H."/>
            <person name="Lee K.S."/>
            <person name="Shin D.S."/>
            <person name="Han J.H."/>
            <person name="Park K.S."/>
            <person name="Lee C.H."/>
            <person name="Park K.H."/>
            <person name="Kim S.B."/>
        </authorList>
    </citation>
    <scope>NUCLEOTIDE SEQUENCE [LARGE SCALE GENOMIC DNA]</scope>
    <source>
        <strain evidence="11 12">KCTC 22548</strain>
    </source>
</reference>
<feature type="transmembrane region" description="Helical" evidence="9">
    <location>
        <begin position="197"/>
        <end position="216"/>
    </location>
</feature>
<evidence type="ECO:0000259" key="10">
    <source>
        <dbReference type="PROSITE" id="PS50850"/>
    </source>
</evidence>
<evidence type="ECO:0000256" key="4">
    <source>
        <dbReference type="ARBA" id="ARBA00022475"/>
    </source>
</evidence>
<feature type="transmembrane region" description="Helical" evidence="9">
    <location>
        <begin position="434"/>
        <end position="452"/>
    </location>
</feature>
<feature type="transmembrane region" description="Helical" evidence="9">
    <location>
        <begin position="275"/>
        <end position="297"/>
    </location>
</feature>
<dbReference type="NCBIfam" id="TIGR00879">
    <property type="entry name" value="SP"/>
    <property type="match status" value="1"/>
</dbReference>
<name>A0ABX9IR94_9FLAO</name>
<comment type="caution">
    <text evidence="11">The sequence shown here is derived from an EMBL/GenBank/DDBJ whole genome shotgun (WGS) entry which is preliminary data.</text>
</comment>
<evidence type="ECO:0000256" key="2">
    <source>
        <dbReference type="ARBA" id="ARBA00010992"/>
    </source>
</evidence>
<evidence type="ECO:0000256" key="6">
    <source>
        <dbReference type="ARBA" id="ARBA00022989"/>
    </source>
</evidence>
<keyword evidence="3 8" id="KW-0813">Transport</keyword>
<keyword evidence="12" id="KW-1185">Reference proteome</keyword>
<dbReference type="PROSITE" id="PS00217">
    <property type="entry name" value="SUGAR_TRANSPORT_2"/>
    <property type="match status" value="1"/>
</dbReference>
<feature type="domain" description="Major facilitator superfamily (MFS) profile" evidence="10">
    <location>
        <begin position="35"/>
        <end position="459"/>
    </location>
</feature>
<feature type="transmembrane region" description="Helical" evidence="9">
    <location>
        <begin position="312"/>
        <end position="331"/>
    </location>
</feature>
<keyword evidence="5 9" id="KW-0812">Transmembrane</keyword>
<dbReference type="Gene3D" id="1.20.1250.20">
    <property type="entry name" value="MFS general substrate transporter like domains"/>
    <property type="match status" value="2"/>
</dbReference>
<dbReference type="InterPro" id="IPR047984">
    <property type="entry name" value="XylE-like"/>
</dbReference>
<dbReference type="PRINTS" id="PR00171">
    <property type="entry name" value="SUGRTRNSPORT"/>
</dbReference>
<feature type="transmembrane region" description="Helical" evidence="9">
    <location>
        <begin position="405"/>
        <end position="428"/>
    </location>
</feature>